<name>F0W4T5_9STRA</name>
<dbReference type="EMBL" id="FR824063">
    <property type="protein sequence ID" value="CCA16121.1"/>
    <property type="molecule type" value="Genomic_DNA"/>
</dbReference>
<evidence type="ECO:0000256" key="1">
    <source>
        <dbReference type="SAM" id="MobiDB-lite"/>
    </source>
</evidence>
<dbReference type="GO" id="GO:0071014">
    <property type="term" value="C:post-mRNA release spliceosomal complex"/>
    <property type="evidence" value="ECO:0007669"/>
    <property type="project" value="TreeGrafter"/>
</dbReference>
<reference evidence="2" key="2">
    <citation type="submission" date="2011-02" db="EMBL/GenBank/DDBJ databases">
        <authorList>
            <person name="MacLean D."/>
        </authorList>
    </citation>
    <scope>NUCLEOTIDE SEQUENCE</scope>
</reference>
<feature type="compositionally biased region" description="Basic and acidic residues" evidence="1">
    <location>
        <begin position="1"/>
        <end position="48"/>
    </location>
</feature>
<dbReference type="PANTHER" id="PTHR31551:SF1">
    <property type="entry name" value="COILED-COIL DOMAIN-CONTAINING PROTEIN 12"/>
    <property type="match status" value="1"/>
</dbReference>
<dbReference type="AlphaFoldDB" id="F0W4T5"/>
<sequence length="130" mass="15553">MEDVPRAKRLRLLREAKERKEKKESKESKESNPVNEKEDTVQDYDKHSPKFQPPIETESKEERKVVISENEHTDKDDDDDVLLAPKRANWDIERDLAPMMKKLERRTQRAVVEILREKIAREQQEDCNRD</sequence>
<gene>
    <name evidence="2" type="primary">AlNc14C18G1903</name>
    <name evidence="2" type="ORF">ALNC14_022640</name>
</gene>
<accession>F0W4T5</accession>
<proteinExistence type="predicted"/>
<reference evidence="2" key="1">
    <citation type="journal article" date="2011" name="PLoS Biol.">
        <title>Gene gain and loss during evolution of obligate parasitism in the white rust pathogen of Arabidopsis thaliana.</title>
        <authorList>
            <person name="Kemen E."/>
            <person name="Gardiner A."/>
            <person name="Schultz-Larsen T."/>
            <person name="Kemen A.C."/>
            <person name="Balmuth A.L."/>
            <person name="Robert-Seilaniantz A."/>
            <person name="Bailey K."/>
            <person name="Holub E."/>
            <person name="Studholme D.J."/>
            <person name="Maclean D."/>
            <person name="Jones J.D."/>
        </authorList>
    </citation>
    <scope>NUCLEOTIDE SEQUENCE</scope>
</reference>
<dbReference type="InterPro" id="IPR013169">
    <property type="entry name" value="mRNA_splic_Cwf18-like"/>
</dbReference>
<dbReference type="GO" id="GO:0005684">
    <property type="term" value="C:U2-type spliceosomal complex"/>
    <property type="evidence" value="ECO:0007669"/>
    <property type="project" value="TreeGrafter"/>
</dbReference>
<protein>
    <submittedName>
        <fullName evidence="2">AlNc14C18G1903 protein</fullName>
    </submittedName>
</protein>
<evidence type="ECO:0000313" key="2">
    <source>
        <dbReference type="EMBL" id="CCA16121.1"/>
    </source>
</evidence>
<organism evidence="2">
    <name type="scientific">Albugo laibachii Nc14</name>
    <dbReference type="NCBI Taxonomy" id="890382"/>
    <lineage>
        <taxon>Eukaryota</taxon>
        <taxon>Sar</taxon>
        <taxon>Stramenopiles</taxon>
        <taxon>Oomycota</taxon>
        <taxon>Peronosporomycetes</taxon>
        <taxon>Albuginales</taxon>
        <taxon>Albuginaceae</taxon>
        <taxon>Albugo</taxon>
    </lineage>
</organism>
<dbReference type="Pfam" id="PF08315">
    <property type="entry name" value="cwf18"/>
    <property type="match status" value="1"/>
</dbReference>
<dbReference type="HOGENOM" id="CLU_133532_0_0_1"/>
<dbReference type="PANTHER" id="PTHR31551">
    <property type="entry name" value="PRE-MRNA-SPLICING FACTOR CWF18"/>
    <property type="match status" value="1"/>
</dbReference>
<feature type="compositionally biased region" description="Basic and acidic residues" evidence="1">
    <location>
        <begin position="57"/>
        <end position="75"/>
    </location>
</feature>
<feature type="region of interest" description="Disordered" evidence="1">
    <location>
        <begin position="1"/>
        <end position="82"/>
    </location>
</feature>